<reference evidence="3" key="1">
    <citation type="submission" date="2018-02" db="EMBL/GenBank/DDBJ databases">
        <authorList>
            <person name="Moore K."/>
            <person name="Momper L."/>
        </authorList>
    </citation>
    <scope>NUCLEOTIDE SEQUENCE [LARGE SCALE GENOMIC DNA]</scope>
    <source>
        <strain evidence="3">ULC18</strain>
    </source>
</reference>
<sequence length="244" mass="29123">MQSLSYLRINLFYRLLHPFSAYTRERRMQLFKKWLNARSGECLRVLDLGGGPELWDFVEQPLDITILNLPGENTEQEPSKRHRFTYVEGDGCNVSAFDDQSFDLVFTNSVIEHVGDENKQEAFAREVRRLGRRYWVQTPSKYFPIEAHSGMLFWWFYPTSWRRTFIERWRKKLPAWTEYIEETRVLEIQRLKQLFPEATLKTEWILGLPKSYVLYTTSEEPTALREEPTALREEPTALSRLQQM</sequence>
<dbReference type="Gene3D" id="3.40.50.150">
    <property type="entry name" value="Vaccinia Virus protein VP39"/>
    <property type="match status" value="1"/>
</dbReference>
<dbReference type="Proteomes" id="UP000239576">
    <property type="component" value="Unassembled WGS sequence"/>
</dbReference>
<dbReference type="GO" id="GO:0032259">
    <property type="term" value="P:methylation"/>
    <property type="evidence" value="ECO:0007669"/>
    <property type="project" value="UniProtKB-KW"/>
</dbReference>
<keyword evidence="2" id="KW-0808">Transferase</keyword>
<dbReference type="InterPro" id="IPR029063">
    <property type="entry name" value="SAM-dependent_MTases_sf"/>
</dbReference>
<dbReference type="AlphaFoldDB" id="A0A2T1ENX3"/>
<accession>A0A2T1ENX3</accession>
<proteinExistence type="predicted"/>
<comment type="caution">
    <text evidence="2">The sequence shown here is derived from an EMBL/GenBank/DDBJ whole genome shotgun (WGS) entry which is preliminary data.</text>
</comment>
<dbReference type="EMBL" id="PVWK01000014">
    <property type="protein sequence ID" value="PSB34434.1"/>
    <property type="molecule type" value="Genomic_DNA"/>
</dbReference>
<dbReference type="OrthoDB" id="7260171at2"/>
<reference evidence="2 3" key="2">
    <citation type="submission" date="2018-03" db="EMBL/GenBank/DDBJ databases">
        <title>The ancient ancestry and fast evolution of plastids.</title>
        <authorList>
            <person name="Moore K.R."/>
            <person name="Magnabosco C."/>
            <person name="Momper L."/>
            <person name="Gold D.A."/>
            <person name="Bosak T."/>
            <person name="Fournier G.P."/>
        </authorList>
    </citation>
    <scope>NUCLEOTIDE SEQUENCE [LARGE SCALE GENOMIC DNA]</scope>
    <source>
        <strain evidence="2 3">ULC18</strain>
    </source>
</reference>
<gene>
    <name evidence="2" type="ORF">C7B82_02950</name>
</gene>
<evidence type="ECO:0000313" key="2">
    <source>
        <dbReference type="EMBL" id="PSB34434.1"/>
    </source>
</evidence>
<protein>
    <submittedName>
        <fullName evidence="2">Class I SAM-dependent methyltransferase</fullName>
    </submittedName>
</protein>
<evidence type="ECO:0000313" key="3">
    <source>
        <dbReference type="Proteomes" id="UP000239576"/>
    </source>
</evidence>
<organism evidence="2 3">
    <name type="scientific">Stenomitos frigidus ULC18</name>
    <dbReference type="NCBI Taxonomy" id="2107698"/>
    <lineage>
        <taxon>Bacteria</taxon>
        <taxon>Bacillati</taxon>
        <taxon>Cyanobacteriota</taxon>
        <taxon>Cyanophyceae</taxon>
        <taxon>Leptolyngbyales</taxon>
        <taxon>Leptolyngbyaceae</taxon>
        <taxon>Stenomitos</taxon>
    </lineage>
</organism>
<keyword evidence="2" id="KW-0489">Methyltransferase</keyword>
<feature type="domain" description="Methyltransferase type 11" evidence="1">
    <location>
        <begin position="79"/>
        <end position="130"/>
    </location>
</feature>
<dbReference type="SUPFAM" id="SSF53335">
    <property type="entry name" value="S-adenosyl-L-methionine-dependent methyltransferases"/>
    <property type="match status" value="1"/>
</dbReference>
<evidence type="ECO:0000259" key="1">
    <source>
        <dbReference type="Pfam" id="PF08241"/>
    </source>
</evidence>
<dbReference type="InterPro" id="IPR013216">
    <property type="entry name" value="Methyltransf_11"/>
</dbReference>
<keyword evidence="3" id="KW-1185">Reference proteome</keyword>
<dbReference type="CDD" id="cd02440">
    <property type="entry name" value="AdoMet_MTases"/>
    <property type="match status" value="1"/>
</dbReference>
<dbReference type="GO" id="GO:0008757">
    <property type="term" value="F:S-adenosylmethionine-dependent methyltransferase activity"/>
    <property type="evidence" value="ECO:0007669"/>
    <property type="project" value="InterPro"/>
</dbReference>
<dbReference type="Pfam" id="PF08241">
    <property type="entry name" value="Methyltransf_11"/>
    <property type="match status" value="1"/>
</dbReference>
<name>A0A2T1ENX3_9CYAN</name>